<feature type="active site" description="Proton donor" evidence="5">
    <location>
        <position position="318"/>
    </location>
</feature>
<keyword evidence="9" id="KW-1185">Reference proteome</keyword>
<feature type="chain" id="PRO_5038794468" evidence="6">
    <location>
        <begin position="25"/>
        <end position="1108"/>
    </location>
</feature>
<dbReference type="Gene3D" id="3.30.379.10">
    <property type="entry name" value="Chitobiase/beta-hexosaminidase domain 2-like"/>
    <property type="match status" value="1"/>
</dbReference>
<dbReference type="SUPFAM" id="SSF49899">
    <property type="entry name" value="Concanavalin A-like lectins/glucanases"/>
    <property type="match status" value="1"/>
</dbReference>
<dbReference type="InterPro" id="IPR006558">
    <property type="entry name" value="LamG-like"/>
</dbReference>
<evidence type="ECO:0000256" key="2">
    <source>
        <dbReference type="ARBA" id="ARBA00022801"/>
    </source>
</evidence>
<protein>
    <submittedName>
        <fullName evidence="8">Hyaluronoglucosaminidase</fullName>
    </submittedName>
</protein>
<dbReference type="PROSITE" id="PS52009">
    <property type="entry name" value="GH84"/>
    <property type="match status" value="1"/>
</dbReference>
<keyword evidence="2 5" id="KW-0378">Hydrolase</keyword>
<evidence type="ECO:0000256" key="4">
    <source>
        <dbReference type="ARBA" id="ARBA00023295"/>
    </source>
</evidence>
<name>A0A3D9VDJ7_THECX</name>
<dbReference type="Gene3D" id="3.20.20.80">
    <property type="entry name" value="Glycosidases"/>
    <property type="match status" value="1"/>
</dbReference>
<evidence type="ECO:0000256" key="6">
    <source>
        <dbReference type="SAM" id="SignalP"/>
    </source>
</evidence>
<dbReference type="EMBL" id="QTUC01000001">
    <property type="protein sequence ID" value="REF37165.1"/>
    <property type="molecule type" value="Genomic_DNA"/>
</dbReference>
<dbReference type="InterPro" id="IPR049019">
    <property type="entry name" value="NagJ-like_helical"/>
</dbReference>
<organism evidence="8 9">
    <name type="scientific">Thermasporomyces composti</name>
    <dbReference type="NCBI Taxonomy" id="696763"/>
    <lineage>
        <taxon>Bacteria</taxon>
        <taxon>Bacillati</taxon>
        <taxon>Actinomycetota</taxon>
        <taxon>Actinomycetes</taxon>
        <taxon>Propionibacteriales</taxon>
        <taxon>Nocardioidaceae</taxon>
        <taxon>Thermasporomyces</taxon>
    </lineage>
</organism>
<evidence type="ECO:0000313" key="8">
    <source>
        <dbReference type="EMBL" id="REF37165.1"/>
    </source>
</evidence>
<dbReference type="Pfam" id="PF07555">
    <property type="entry name" value="NAGidase"/>
    <property type="match status" value="1"/>
</dbReference>
<dbReference type="InterPro" id="IPR051822">
    <property type="entry name" value="Glycosyl_Hydrolase_84"/>
</dbReference>
<dbReference type="GO" id="GO:0005975">
    <property type="term" value="P:carbohydrate metabolic process"/>
    <property type="evidence" value="ECO:0007669"/>
    <property type="project" value="UniProtKB-ARBA"/>
</dbReference>
<sequence length="1108" mass="120613">MARPQRTHRIWRRLLAGIVGAAFAAAPLAPPSFAGDAPAPPAGSLRPILPYPQEMRPRPSGVRLDGEVTVIAGEAVDQPALHALQDLLDEYGLRSRVLREPVADFRRPLVVLGGPTETPASVEALKALGVAGPEGLPAEGYVLVAGRDDHGRARIVLSGVDGAGTFYAVQSLRQLLTAQANGARVDGVEIRDWPAYGVRGGMESFYGPVWSQEDRRSQIEFLARHKMNQFFYGPADDLRTGSEWDLPYGPAELARLEEIVNLARHRHVDFVYRVSPEAPMAPSQGICHARESDRQKLLARFEQLWDIGVRSFVIAWDDVTGNFVCEADQEAYGDDVSPLAAAQADVTNFVQREFIETHPGASRLVTVPTEYWGTERTTYRERFDELLSTEVDIYWTGPAVVSPAITLDDLAAVKKAFPRHQIIIWDNYPVNDYTPNRLLLGPLVNREPDLATHVIGISFNELVRDQQASQIPLGTQADYAWNPHAYDPERSWTQTLRILGGDAYEELRLFAEHNRVSLLDTTERPDLAAVIDELLTAYTEGRPVTRQLNWLDDELRRLENLPTTLREKLDDQLMLSQIGPWLDRIGVTGQAGQAALDILRAQDDGRSEDVWRARCEQARLRSILDQTWHQISPGPIDRLLDFAAHQSDGYLGVRWYGDLGEPSGTPVAADGSSLANLTDRRVDTAYVAKSRPEPGDAVTVPITKQHRLASVTVVQDTDAPAHATVQAKVGDTWVDLGPLSGGFTTVPANGLTASAIRLRWAKSSNPPRVYEIIPKYADVLGGRVRLDPPGALIESGATRRFHVELEVFDDDTFAGDVIATGPDGWIIAPAKQRVRVRSDGRTVIAQVPLDVTVPDNTPNGRYEIHVTVRVDAATSIEVTGVVLVGEGTYPELVGLASPVGYWRLGEAADSHVAVDSSPTGQDGVYRDGARPGAPGAIADDTAADLATGYVEVLRTPATNLNGPFTLEAWVNLDTIAPPPGQAIIESYTAPAANGFALRVDNGFLQAWTLGGPNEGYSVVTGRTRLTTGDWFHVAAVFDGSQLTVYLDGRPDASIATTISPADGTASIKLGARGDDAAQRLRGDLDEVAIYDRALSADEIEQHYLAGVG</sequence>
<dbReference type="SUPFAM" id="SSF140657">
    <property type="entry name" value="Hyaluronidase post-catalytic domain-like"/>
    <property type="match status" value="1"/>
</dbReference>
<dbReference type="InterPro" id="IPR013320">
    <property type="entry name" value="ConA-like_dom_sf"/>
</dbReference>
<dbReference type="Gene3D" id="2.60.120.200">
    <property type="match status" value="1"/>
</dbReference>
<dbReference type="Pfam" id="PF21774">
    <property type="entry name" value="NagJ_C"/>
    <property type="match status" value="1"/>
</dbReference>
<dbReference type="Gene3D" id="1.20.58.460">
    <property type="entry name" value="Hyaluronidase post-catalytic domain-like"/>
    <property type="match status" value="1"/>
</dbReference>
<proteinExistence type="inferred from homology"/>
<dbReference type="Proteomes" id="UP000256485">
    <property type="component" value="Unassembled WGS sequence"/>
</dbReference>
<dbReference type="InterPro" id="IPR017853">
    <property type="entry name" value="GH"/>
</dbReference>
<evidence type="ECO:0000313" key="9">
    <source>
        <dbReference type="Proteomes" id="UP000256485"/>
    </source>
</evidence>
<keyword evidence="4 5" id="KW-0326">Glycosidase</keyword>
<dbReference type="InterPro" id="IPR029018">
    <property type="entry name" value="Hex-like_dom2"/>
</dbReference>
<feature type="domain" description="GH84" evidence="7">
    <location>
        <begin position="197"/>
        <end position="484"/>
    </location>
</feature>
<evidence type="ECO:0000256" key="1">
    <source>
        <dbReference type="ARBA" id="ARBA00022729"/>
    </source>
</evidence>
<comment type="caution">
    <text evidence="8">The sequence shown here is derived from an EMBL/GenBank/DDBJ whole genome shotgun (WGS) entry which is preliminary data.</text>
</comment>
<dbReference type="PANTHER" id="PTHR13170">
    <property type="entry name" value="O-GLCNACASE"/>
    <property type="match status" value="1"/>
</dbReference>
<keyword evidence="1 6" id="KW-0732">Signal</keyword>
<dbReference type="SMART" id="SM00560">
    <property type="entry name" value="LamGL"/>
    <property type="match status" value="1"/>
</dbReference>
<evidence type="ECO:0000259" key="7">
    <source>
        <dbReference type="PROSITE" id="PS52009"/>
    </source>
</evidence>
<dbReference type="Pfam" id="PF02838">
    <property type="entry name" value="Glyco_hydro_20b"/>
    <property type="match status" value="1"/>
</dbReference>
<dbReference type="InterPro" id="IPR011496">
    <property type="entry name" value="O-GlcNAcase_cat"/>
</dbReference>
<dbReference type="GO" id="GO:1901135">
    <property type="term" value="P:carbohydrate derivative metabolic process"/>
    <property type="evidence" value="ECO:0007669"/>
    <property type="project" value="UniProtKB-ARBA"/>
</dbReference>
<dbReference type="PANTHER" id="PTHR13170:SF16">
    <property type="entry name" value="PROTEIN O-GLCNACASE"/>
    <property type="match status" value="1"/>
</dbReference>
<dbReference type="SUPFAM" id="SSF51445">
    <property type="entry name" value="(Trans)glycosidases"/>
    <property type="match status" value="1"/>
</dbReference>
<dbReference type="SUPFAM" id="SSF55545">
    <property type="entry name" value="beta-N-acetylhexosaminidase-like domain"/>
    <property type="match status" value="1"/>
</dbReference>
<evidence type="ECO:0000256" key="3">
    <source>
        <dbReference type="ARBA" id="ARBA00023157"/>
    </source>
</evidence>
<comment type="similarity">
    <text evidence="5">Belongs to the glycosyl hydrolase 84 family.</text>
</comment>
<dbReference type="InterPro" id="IPR015882">
    <property type="entry name" value="HEX_bac_N"/>
</dbReference>
<dbReference type="AlphaFoldDB" id="A0A3D9VDJ7"/>
<dbReference type="GO" id="GO:0015929">
    <property type="term" value="F:hexosaminidase activity"/>
    <property type="evidence" value="ECO:0007669"/>
    <property type="project" value="UniProtKB-ARBA"/>
</dbReference>
<dbReference type="Pfam" id="PF13385">
    <property type="entry name" value="Laminin_G_3"/>
    <property type="match status" value="1"/>
</dbReference>
<accession>A0A3D9VDJ7</accession>
<feature type="signal peptide" evidence="6">
    <location>
        <begin position="1"/>
        <end position="24"/>
    </location>
</feature>
<gene>
    <name evidence="8" type="ORF">DFJ64_2605</name>
</gene>
<keyword evidence="3" id="KW-1015">Disulfide bond</keyword>
<evidence type="ECO:0000256" key="5">
    <source>
        <dbReference type="PROSITE-ProRule" id="PRU01353"/>
    </source>
</evidence>
<reference evidence="8 9" key="1">
    <citation type="submission" date="2018-08" db="EMBL/GenBank/DDBJ databases">
        <title>Sequencing the genomes of 1000 actinobacteria strains.</title>
        <authorList>
            <person name="Klenk H.-P."/>
        </authorList>
    </citation>
    <scope>NUCLEOTIDE SEQUENCE [LARGE SCALE GENOMIC DNA]</scope>
    <source>
        <strain evidence="8 9">DSM 22891</strain>
    </source>
</reference>